<dbReference type="InterPro" id="IPR046947">
    <property type="entry name" value="LytR-like"/>
</dbReference>
<evidence type="ECO:0000259" key="3">
    <source>
        <dbReference type="PROSITE" id="PS50930"/>
    </source>
</evidence>
<dbReference type="SUPFAM" id="SSF52172">
    <property type="entry name" value="CheY-like"/>
    <property type="match status" value="1"/>
</dbReference>
<accession>A0A1T5K4U8</accession>
<evidence type="ECO:0000256" key="1">
    <source>
        <dbReference type="PROSITE-ProRule" id="PRU00169"/>
    </source>
</evidence>
<proteinExistence type="predicted"/>
<evidence type="ECO:0000259" key="2">
    <source>
        <dbReference type="PROSITE" id="PS50110"/>
    </source>
</evidence>
<dbReference type="Pfam" id="PF04397">
    <property type="entry name" value="LytTR"/>
    <property type="match status" value="1"/>
</dbReference>
<dbReference type="AlphaFoldDB" id="A0A1T5K4U8"/>
<dbReference type="SMART" id="SM00850">
    <property type="entry name" value="LytTR"/>
    <property type="match status" value="1"/>
</dbReference>
<dbReference type="PROSITE" id="PS50110">
    <property type="entry name" value="RESPONSE_REGULATORY"/>
    <property type="match status" value="1"/>
</dbReference>
<keyword evidence="5" id="KW-1185">Reference proteome</keyword>
<dbReference type="InterPro" id="IPR007492">
    <property type="entry name" value="LytTR_DNA-bd_dom"/>
</dbReference>
<evidence type="ECO:0000313" key="5">
    <source>
        <dbReference type="Proteomes" id="UP000190961"/>
    </source>
</evidence>
<dbReference type="InterPro" id="IPR001789">
    <property type="entry name" value="Sig_transdc_resp-reg_receiver"/>
</dbReference>
<feature type="modified residue" description="4-aspartylphosphate" evidence="1">
    <location>
        <position position="55"/>
    </location>
</feature>
<protein>
    <submittedName>
        <fullName evidence="4">Two component transcriptional regulator, LytTR family</fullName>
    </submittedName>
</protein>
<gene>
    <name evidence="4" type="ORF">SAMN05660236_1819</name>
</gene>
<dbReference type="Gene3D" id="2.40.50.1020">
    <property type="entry name" value="LytTr DNA-binding domain"/>
    <property type="match status" value="1"/>
</dbReference>
<feature type="domain" description="HTH LytTR-type" evidence="3">
    <location>
        <begin position="132"/>
        <end position="220"/>
    </location>
</feature>
<feature type="domain" description="Response regulatory" evidence="2">
    <location>
        <begin position="4"/>
        <end position="115"/>
    </location>
</feature>
<dbReference type="GO" id="GO:0003677">
    <property type="term" value="F:DNA binding"/>
    <property type="evidence" value="ECO:0007669"/>
    <property type="project" value="InterPro"/>
</dbReference>
<evidence type="ECO:0000313" key="4">
    <source>
        <dbReference type="EMBL" id="SKC58644.1"/>
    </source>
</evidence>
<organism evidence="4 5">
    <name type="scientific">Ohtaekwangia koreensis</name>
    <dbReference type="NCBI Taxonomy" id="688867"/>
    <lineage>
        <taxon>Bacteria</taxon>
        <taxon>Pseudomonadati</taxon>
        <taxon>Bacteroidota</taxon>
        <taxon>Cytophagia</taxon>
        <taxon>Cytophagales</taxon>
        <taxon>Fulvivirgaceae</taxon>
        <taxon>Ohtaekwangia</taxon>
    </lineage>
</organism>
<dbReference type="SMART" id="SM00448">
    <property type="entry name" value="REC"/>
    <property type="match status" value="1"/>
</dbReference>
<dbReference type="Gene3D" id="3.40.50.2300">
    <property type="match status" value="1"/>
</dbReference>
<dbReference type="Proteomes" id="UP000190961">
    <property type="component" value="Unassembled WGS sequence"/>
</dbReference>
<dbReference type="GO" id="GO:0000156">
    <property type="term" value="F:phosphorelay response regulator activity"/>
    <property type="evidence" value="ECO:0007669"/>
    <property type="project" value="InterPro"/>
</dbReference>
<dbReference type="EMBL" id="FUZU01000001">
    <property type="protein sequence ID" value="SKC58644.1"/>
    <property type="molecule type" value="Genomic_DNA"/>
</dbReference>
<dbReference type="STRING" id="688867.SAMN05660236_1819"/>
<sequence>MKLNCLIIDDEPVARKGMEEYVKEIDFFNLIDTCENAMKAAEYLRSAEVDLLLLDIHMPKLSGIDFLKSLKNPPMAIFTTAYSEYALEGYSLDIIDYLVKPVPFDRFVKAASKARDFYLLRHQSVKNDQSYFFIKCDGKYERIRFDEILYIEALQNYIVLHTPLRKYITYLTLSAMEEQLPVPNFMKVHKSFIIALDKVKSVDGNEMILPNNGRVPISRALKDEVMNRILGNNLLKR</sequence>
<dbReference type="RefSeq" id="WP_079686333.1">
    <property type="nucleotide sequence ID" value="NZ_FUZU01000001.1"/>
</dbReference>
<name>A0A1T5K4U8_9BACT</name>
<dbReference type="PANTHER" id="PTHR37299:SF1">
    <property type="entry name" value="STAGE 0 SPORULATION PROTEIN A HOMOLOG"/>
    <property type="match status" value="1"/>
</dbReference>
<keyword evidence="1" id="KW-0597">Phosphoprotein</keyword>
<reference evidence="4 5" key="1">
    <citation type="submission" date="2017-02" db="EMBL/GenBank/DDBJ databases">
        <authorList>
            <person name="Peterson S.W."/>
        </authorList>
    </citation>
    <scope>NUCLEOTIDE SEQUENCE [LARGE SCALE GENOMIC DNA]</scope>
    <source>
        <strain evidence="4 5">DSM 25262</strain>
    </source>
</reference>
<dbReference type="InterPro" id="IPR011006">
    <property type="entry name" value="CheY-like_superfamily"/>
</dbReference>
<dbReference type="OrthoDB" id="1646880at2"/>
<dbReference type="PROSITE" id="PS50930">
    <property type="entry name" value="HTH_LYTTR"/>
    <property type="match status" value="1"/>
</dbReference>
<dbReference type="Pfam" id="PF00072">
    <property type="entry name" value="Response_reg"/>
    <property type="match status" value="1"/>
</dbReference>
<dbReference type="PANTHER" id="PTHR37299">
    <property type="entry name" value="TRANSCRIPTIONAL REGULATOR-RELATED"/>
    <property type="match status" value="1"/>
</dbReference>